<comment type="subcellular location">
    <subcellularLocation>
        <location evidence="4">Nucleus</location>
    </subcellularLocation>
</comment>
<dbReference type="PANTHER" id="PTHR11850">
    <property type="entry name" value="HOMEOBOX PROTEIN TRANSCRIPTION FACTORS"/>
    <property type="match status" value="1"/>
</dbReference>
<feature type="region of interest" description="Disordered" evidence="5">
    <location>
        <begin position="557"/>
        <end position="588"/>
    </location>
</feature>
<evidence type="ECO:0000256" key="2">
    <source>
        <dbReference type="ARBA" id="ARBA00023155"/>
    </source>
</evidence>
<dbReference type="AlphaFoldDB" id="A0A6A5W651"/>
<sequence>MLSPNGLKAMAKANASSIWSNDSGYGSAPDNIPEPQPAASSSHATCQYSNVEGLGLVGLQYCHSGSRVSLKTEEAAIDPLVTQLSVFTTRDTSAQATYYTAPSSNGRRSCPTCAFWRTIDPDDDVKCPDCRAPEFVKPSSLLLDTTFLDRNKTQVPQQSNTLYSATQNTVTRCSACELSAFINPKSPSVCHSCAPSSAFFSSNSSSEQVYKVKRSRAGRNTKLPPHALTTLQAWLDAHSDNPYPDAETKQQLAQQCSITEKQVNTWFTNARARQLSPLDTWLNSGSEDEAAKESDIESAAQTPTYTTGFTLLPDNKPTTRAYKAGSVSGSSAFSAGALSQPQVNRRGKKKIYRSHQVPNAPVNSSSPSNATATATEQEMWQCTFCLRPLVPKSWRRHEETQHHHRAQWTCMLYGPRLSFPPSPTTPTSATTLPSCARPATSSSRCAFCMLKNPSEDHFLKAHRISECAKRSARDRTFYRPDHLRQHVRNFHGSALFDVVQARWKKGASDHHEEEGEKEGWPCGFCGEWLDKWDKRETHIANHFKDGMTMAQWKVPFPGHPDVEKKGKGRSVKTDKEKEKEHGHTHPHLHGLAKLGKQLSTISTRSLTSLRRPKTPASTCAQSIRTQPQTSPFYNHANTQFTDSFSHLPIPAAANISPNPNHNPAVNLLTPTSAISPNTSHYQPNFYSEPPILPNINMSPLMHPYHTHTSFADWPTIDARIIDAGMHGVGVGVGVGVTHPHTHPHNHPHTHTHNTHTHSPYLTNPELYDPTAFDNALTNVLQYGDASGDTMGMGGGWRGGWSGA</sequence>
<feature type="domain" description="Homeobox" evidence="6">
    <location>
        <begin position="214"/>
        <end position="277"/>
    </location>
</feature>
<dbReference type="GO" id="GO:0006355">
    <property type="term" value="P:regulation of DNA-templated transcription"/>
    <property type="evidence" value="ECO:0007669"/>
    <property type="project" value="InterPro"/>
</dbReference>
<keyword evidence="3 4" id="KW-0539">Nucleus</keyword>
<feature type="compositionally biased region" description="Basic and acidic residues" evidence="5">
    <location>
        <begin position="560"/>
        <end position="583"/>
    </location>
</feature>
<evidence type="ECO:0000313" key="7">
    <source>
        <dbReference type="EMBL" id="KAF1996538.1"/>
    </source>
</evidence>
<evidence type="ECO:0000256" key="4">
    <source>
        <dbReference type="PROSITE-ProRule" id="PRU00108"/>
    </source>
</evidence>
<dbReference type="InterPro" id="IPR008422">
    <property type="entry name" value="KN_HD"/>
</dbReference>
<feature type="DNA-binding region" description="Homeobox" evidence="4">
    <location>
        <begin position="216"/>
        <end position="278"/>
    </location>
</feature>
<dbReference type="GO" id="GO:0003677">
    <property type="term" value="F:DNA binding"/>
    <property type="evidence" value="ECO:0007669"/>
    <property type="project" value="UniProtKB-UniRule"/>
</dbReference>
<dbReference type="GO" id="GO:0005634">
    <property type="term" value="C:nucleus"/>
    <property type="evidence" value="ECO:0007669"/>
    <property type="project" value="UniProtKB-SubCell"/>
</dbReference>
<evidence type="ECO:0000313" key="8">
    <source>
        <dbReference type="Proteomes" id="UP000799779"/>
    </source>
</evidence>
<evidence type="ECO:0000256" key="5">
    <source>
        <dbReference type="SAM" id="MobiDB-lite"/>
    </source>
</evidence>
<keyword evidence="8" id="KW-1185">Reference proteome</keyword>
<organism evidence="7 8">
    <name type="scientific">Amniculicola lignicola CBS 123094</name>
    <dbReference type="NCBI Taxonomy" id="1392246"/>
    <lineage>
        <taxon>Eukaryota</taxon>
        <taxon>Fungi</taxon>
        <taxon>Dikarya</taxon>
        <taxon>Ascomycota</taxon>
        <taxon>Pezizomycotina</taxon>
        <taxon>Dothideomycetes</taxon>
        <taxon>Pleosporomycetidae</taxon>
        <taxon>Pleosporales</taxon>
        <taxon>Amniculicolaceae</taxon>
        <taxon>Amniculicola</taxon>
    </lineage>
</organism>
<proteinExistence type="predicted"/>
<dbReference type="InterPro" id="IPR009057">
    <property type="entry name" value="Homeodomain-like_sf"/>
</dbReference>
<name>A0A6A5W651_9PLEO</name>
<dbReference type="OrthoDB" id="10056939at2759"/>
<reference evidence="7" key="1">
    <citation type="journal article" date="2020" name="Stud. Mycol.">
        <title>101 Dothideomycetes genomes: a test case for predicting lifestyles and emergence of pathogens.</title>
        <authorList>
            <person name="Haridas S."/>
            <person name="Albert R."/>
            <person name="Binder M."/>
            <person name="Bloem J."/>
            <person name="Labutti K."/>
            <person name="Salamov A."/>
            <person name="Andreopoulos B."/>
            <person name="Baker S."/>
            <person name="Barry K."/>
            <person name="Bills G."/>
            <person name="Bluhm B."/>
            <person name="Cannon C."/>
            <person name="Castanera R."/>
            <person name="Culley D."/>
            <person name="Daum C."/>
            <person name="Ezra D."/>
            <person name="Gonzalez J."/>
            <person name="Henrissat B."/>
            <person name="Kuo A."/>
            <person name="Liang C."/>
            <person name="Lipzen A."/>
            <person name="Lutzoni F."/>
            <person name="Magnuson J."/>
            <person name="Mondo S."/>
            <person name="Nolan M."/>
            <person name="Ohm R."/>
            <person name="Pangilinan J."/>
            <person name="Park H.-J."/>
            <person name="Ramirez L."/>
            <person name="Alfaro M."/>
            <person name="Sun H."/>
            <person name="Tritt A."/>
            <person name="Yoshinaga Y."/>
            <person name="Zwiers L.-H."/>
            <person name="Turgeon B."/>
            <person name="Goodwin S."/>
            <person name="Spatafora J."/>
            <person name="Crous P."/>
            <person name="Grigoriev I."/>
        </authorList>
    </citation>
    <scope>NUCLEOTIDE SEQUENCE</scope>
    <source>
        <strain evidence="7">CBS 123094</strain>
    </source>
</reference>
<evidence type="ECO:0000259" key="6">
    <source>
        <dbReference type="PROSITE" id="PS50071"/>
    </source>
</evidence>
<evidence type="ECO:0000256" key="3">
    <source>
        <dbReference type="ARBA" id="ARBA00023242"/>
    </source>
</evidence>
<dbReference type="PROSITE" id="PS50071">
    <property type="entry name" value="HOMEOBOX_2"/>
    <property type="match status" value="1"/>
</dbReference>
<dbReference type="Gene3D" id="1.10.10.60">
    <property type="entry name" value="Homeodomain-like"/>
    <property type="match status" value="1"/>
</dbReference>
<keyword evidence="2 4" id="KW-0371">Homeobox</keyword>
<dbReference type="Pfam" id="PF05920">
    <property type="entry name" value="Homeobox_KN"/>
    <property type="match status" value="1"/>
</dbReference>
<gene>
    <name evidence="7" type="ORF">P154DRAFT_579791</name>
</gene>
<keyword evidence="1 4" id="KW-0238">DNA-binding</keyword>
<dbReference type="InterPro" id="IPR050224">
    <property type="entry name" value="TALE_homeobox"/>
</dbReference>
<dbReference type="Proteomes" id="UP000799779">
    <property type="component" value="Unassembled WGS sequence"/>
</dbReference>
<dbReference type="SUPFAM" id="SSF46689">
    <property type="entry name" value="Homeodomain-like"/>
    <property type="match status" value="1"/>
</dbReference>
<evidence type="ECO:0000256" key="1">
    <source>
        <dbReference type="ARBA" id="ARBA00023125"/>
    </source>
</evidence>
<protein>
    <recommendedName>
        <fullName evidence="6">Homeobox domain-containing protein</fullName>
    </recommendedName>
</protein>
<accession>A0A6A5W651</accession>
<dbReference type="SMART" id="SM00389">
    <property type="entry name" value="HOX"/>
    <property type="match status" value="1"/>
</dbReference>
<dbReference type="InterPro" id="IPR001356">
    <property type="entry name" value="HD"/>
</dbReference>
<dbReference type="CDD" id="cd00086">
    <property type="entry name" value="homeodomain"/>
    <property type="match status" value="1"/>
</dbReference>
<dbReference type="EMBL" id="ML977624">
    <property type="protein sequence ID" value="KAF1996538.1"/>
    <property type="molecule type" value="Genomic_DNA"/>
</dbReference>